<dbReference type="GO" id="GO:0016226">
    <property type="term" value="P:iron-sulfur cluster assembly"/>
    <property type="evidence" value="ECO:0007669"/>
    <property type="project" value="InterPro"/>
</dbReference>
<dbReference type="EMBL" id="DRWX01000387">
    <property type="protein sequence ID" value="HHM97215.1"/>
    <property type="molecule type" value="Genomic_DNA"/>
</dbReference>
<dbReference type="GO" id="GO:0051536">
    <property type="term" value="F:iron-sulfur cluster binding"/>
    <property type="evidence" value="ECO:0007669"/>
    <property type="project" value="InterPro"/>
</dbReference>
<dbReference type="PANTHER" id="PTHR10093">
    <property type="entry name" value="IRON-SULFUR CLUSTER ASSEMBLY ENZYME NIFU HOMOLOG"/>
    <property type="match status" value="1"/>
</dbReference>
<name>A0A7C5VWE5_THERO</name>
<dbReference type="GO" id="GO:0005506">
    <property type="term" value="F:iron ion binding"/>
    <property type="evidence" value="ECO:0007669"/>
    <property type="project" value="InterPro"/>
</dbReference>
<accession>A0A7C5VWE5</accession>
<dbReference type="Pfam" id="PF01592">
    <property type="entry name" value="NifU_N"/>
    <property type="match status" value="1"/>
</dbReference>
<reference evidence="2" key="1">
    <citation type="journal article" date="2020" name="mSystems">
        <title>Genome- and Community-Level Interaction Insights into Carbon Utilization and Element Cycling Functions of Hydrothermarchaeota in Hydrothermal Sediment.</title>
        <authorList>
            <person name="Zhou Z."/>
            <person name="Liu Y."/>
            <person name="Xu W."/>
            <person name="Pan J."/>
            <person name="Luo Z.H."/>
            <person name="Li M."/>
        </authorList>
    </citation>
    <scope>NUCLEOTIDE SEQUENCE [LARGE SCALE GENOMIC DNA]</scope>
    <source>
        <strain evidence="2">SpSt-1065</strain>
    </source>
</reference>
<dbReference type="CDD" id="cd06664">
    <property type="entry name" value="IscU_like"/>
    <property type="match status" value="1"/>
</dbReference>
<dbReference type="NCBIfam" id="TIGR01994">
    <property type="entry name" value="SUF_scaf_2"/>
    <property type="match status" value="1"/>
</dbReference>
<comment type="caution">
    <text evidence="2">The sequence shown here is derived from an EMBL/GenBank/DDBJ whole genome shotgun (WGS) entry which is preliminary data.</text>
</comment>
<dbReference type="InterPro" id="IPR002871">
    <property type="entry name" value="NIF_FeS_clus_asmbl_NifU_N"/>
</dbReference>
<evidence type="ECO:0000313" key="2">
    <source>
        <dbReference type="EMBL" id="HHM97215.1"/>
    </source>
</evidence>
<proteinExistence type="predicted"/>
<organism evidence="2">
    <name type="scientific">Thermomicrobium roseum</name>
    <dbReference type="NCBI Taxonomy" id="500"/>
    <lineage>
        <taxon>Bacteria</taxon>
        <taxon>Pseudomonadati</taxon>
        <taxon>Thermomicrobiota</taxon>
        <taxon>Thermomicrobia</taxon>
        <taxon>Thermomicrobiales</taxon>
        <taxon>Thermomicrobiaceae</taxon>
        <taxon>Thermomicrobium</taxon>
    </lineage>
</organism>
<gene>
    <name evidence="2" type="ORF">ENM21_08435</name>
</gene>
<protein>
    <submittedName>
        <fullName evidence="2">SUF system NifU family Fe-S cluster assembly protein</fullName>
    </submittedName>
</protein>
<evidence type="ECO:0000259" key="1">
    <source>
        <dbReference type="Pfam" id="PF01592"/>
    </source>
</evidence>
<dbReference type="Gene3D" id="3.90.1010.10">
    <property type="match status" value="1"/>
</dbReference>
<dbReference type="AlphaFoldDB" id="A0A7C5VWE5"/>
<sequence length="126" mass="13943">MSDLYREHILDHYQHPRNYGTLEQPDRSAEDSNPLCGDRIRIDLKLSGDRIEDIRFSGRGCAISQAAASILTEMVKGKSLEEVRALGAEDLLAELGVPISPARRKCALLSLKVLKAAACGLNEWPR</sequence>
<dbReference type="SUPFAM" id="SSF82649">
    <property type="entry name" value="SufE/NifU"/>
    <property type="match status" value="1"/>
</dbReference>
<feature type="domain" description="NIF system FeS cluster assembly NifU N-terminal" evidence="1">
    <location>
        <begin position="5"/>
        <end position="118"/>
    </location>
</feature>